<proteinExistence type="predicted"/>
<feature type="region of interest" description="Disordered" evidence="1">
    <location>
        <begin position="1"/>
        <end position="21"/>
    </location>
</feature>
<accession>A0A1R3KQ39</accession>
<keyword evidence="3" id="KW-1185">Reference proteome</keyword>
<dbReference type="Proteomes" id="UP000187203">
    <property type="component" value="Unassembled WGS sequence"/>
</dbReference>
<organism evidence="2 3">
    <name type="scientific">Corchorus olitorius</name>
    <dbReference type="NCBI Taxonomy" id="93759"/>
    <lineage>
        <taxon>Eukaryota</taxon>
        <taxon>Viridiplantae</taxon>
        <taxon>Streptophyta</taxon>
        <taxon>Embryophyta</taxon>
        <taxon>Tracheophyta</taxon>
        <taxon>Spermatophyta</taxon>
        <taxon>Magnoliopsida</taxon>
        <taxon>eudicotyledons</taxon>
        <taxon>Gunneridae</taxon>
        <taxon>Pentapetalae</taxon>
        <taxon>rosids</taxon>
        <taxon>malvids</taxon>
        <taxon>Malvales</taxon>
        <taxon>Malvaceae</taxon>
        <taxon>Grewioideae</taxon>
        <taxon>Apeibeae</taxon>
        <taxon>Corchorus</taxon>
    </lineage>
</organism>
<name>A0A1R3KQ39_9ROSI</name>
<evidence type="ECO:0000256" key="1">
    <source>
        <dbReference type="SAM" id="MobiDB-lite"/>
    </source>
</evidence>
<comment type="caution">
    <text evidence="2">The sequence shown here is derived from an EMBL/GenBank/DDBJ whole genome shotgun (WGS) entry which is preliminary data.</text>
</comment>
<dbReference type="AlphaFoldDB" id="A0A1R3KQ39"/>
<evidence type="ECO:0000313" key="3">
    <source>
        <dbReference type="Proteomes" id="UP000187203"/>
    </source>
</evidence>
<reference evidence="3" key="1">
    <citation type="submission" date="2013-09" db="EMBL/GenBank/DDBJ databases">
        <title>Corchorus olitorius genome sequencing.</title>
        <authorList>
            <person name="Alam M."/>
            <person name="Haque M.S."/>
            <person name="Islam M.S."/>
            <person name="Emdad E.M."/>
            <person name="Islam M.M."/>
            <person name="Ahmed B."/>
            <person name="Halim A."/>
            <person name="Hossen Q.M.M."/>
            <person name="Hossain M.Z."/>
            <person name="Ahmed R."/>
            <person name="Khan M.M."/>
            <person name="Islam R."/>
            <person name="Rashid M.M."/>
            <person name="Khan S.A."/>
            <person name="Rahman M.S."/>
            <person name="Alam M."/>
            <person name="Yahiya A.S."/>
            <person name="Khan M.S."/>
            <person name="Azam M.S."/>
            <person name="Haque T."/>
            <person name="Lashkar M.Z.H."/>
            <person name="Akhand A.I."/>
            <person name="Morshed G."/>
            <person name="Roy S."/>
            <person name="Uddin K.S."/>
            <person name="Rabeya T."/>
            <person name="Hossain A.S."/>
            <person name="Chowdhury A."/>
            <person name="Snigdha A.R."/>
            <person name="Mortoza M.S."/>
            <person name="Matin S.A."/>
            <person name="Hoque S.M.E."/>
            <person name="Islam M.K."/>
            <person name="Roy D.K."/>
            <person name="Haider R."/>
            <person name="Moosa M.M."/>
            <person name="Elias S.M."/>
            <person name="Hasan A.M."/>
            <person name="Jahan S."/>
            <person name="Shafiuddin M."/>
            <person name="Mahmood N."/>
            <person name="Shommy N.S."/>
        </authorList>
    </citation>
    <scope>NUCLEOTIDE SEQUENCE [LARGE SCALE GENOMIC DNA]</scope>
    <source>
        <strain evidence="3">cv. O-4</strain>
    </source>
</reference>
<sequence>MKNWRRKGKKKMMILQGESKQKERIWEKERGFQGDGPQVTATVDTAINVAAAVSIRISVERALK</sequence>
<gene>
    <name evidence="2" type="ORF">COLO4_05718</name>
</gene>
<evidence type="ECO:0000313" key="2">
    <source>
        <dbReference type="EMBL" id="OMP09190.1"/>
    </source>
</evidence>
<dbReference type="EMBL" id="AWUE01012440">
    <property type="protein sequence ID" value="OMP09190.1"/>
    <property type="molecule type" value="Genomic_DNA"/>
</dbReference>
<protein>
    <submittedName>
        <fullName evidence="2">Uncharacterized protein</fullName>
    </submittedName>
</protein>
<feature type="compositionally biased region" description="Basic residues" evidence="1">
    <location>
        <begin position="1"/>
        <end position="12"/>
    </location>
</feature>